<keyword evidence="3" id="KW-0378">Hydrolase</keyword>
<sequence length="249" mass="27634">MSEPMFLEMGRATRPEIEAFVARCPVAIVPLGSTEQHGPHLPTATDTIIAEAIAKRTAERSMGLILPGQPYGYAWVWKGVPASLTMNFDSYVKMIHDTAESLASWGVKAIYFMSGHGANSQVVKHALRETISDKIDVKILYGMYEGIREMVSEADSDDWLGDLHAEEIETSLMLALAPELVQMDKAVRDYPDAPADYGKSEESMRHVMNTGVFGDATLATREKGERWLDLAADRSAAFWLNFLKRHDLA</sequence>
<evidence type="ECO:0000256" key="5">
    <source>
        <dbReference type="ARBA" id="ARBA00024029"/>
    </source>
</evidence>
<protein>
    <submittedName>
        <fullName evidence="6">Creatinine amidohydrolase</fullName>
    </submittedName>
</protein>
<reference evidence="6" key="1">
    <citation type="journal article" date="2023" name="Int. J. Syst. Evol. Microbiol.">
        <title>Sinisalibacter aestuarii sp. nov., isolated from estuarine sediment of the Arakawa River.</title>
        <authorList>
            <person name="Arafat S.T."/>
            <person name="Hirano S."/>
            <person name="Sato A."/>
            <person name="Takeuchi K."/>
            <person name="Yasuda T."/>
            <person name="Terahara T."/>
            <person name="Hamada M."/>
            <person name="Kobayashi T."/>
        </authorList>
    </citation>
    <scope>NUCLEOTIDE SEQUENCE</scope>
    <source>
        <strain evidence="6">B-399</strain>
    </source>
</reference>
<proteinExistence type="inferred from homology"/>
<evidence type="ECO:0000256" key="2">
    <source>
        <dbReference type="ARBA" id="ARBA00022723"/>
    </source>
</evidence>
<comment type="similarity">
    <text evidence="5">Belongs to the creatininase superfamily.</text>
</comment>
<dbReference type="Pfam" id="PF02633">
    <property type="entry name" value="Creatininase"/>
    <property type="match status" value="1"/>
</dbReference>
<evidence type="ECO:0000256" key="4">
    <source>
        <dbReference type="ARBA" id="ARBA00022833"/>
    </source>
</evidence>
<dbReference type="PANTHER" id="PTHR35005:SF1">
    <property type="entry name" value="2-AMINO-5-FORMYLAMINO-6-RIBOSYLAMINOPYRIMIDIN-4(3H)-ONE 5'-MONOPHOSPHATE DEFORMYLASE"/>
    <property type="match status" value="1"/>
</dbReference>
<evidence type="ECO:0000313" key="7">
    <source>
        <dbReference type="Proteomes" id="UP001144205"/>
    </source>
</evidence>
<evidence type="ECO:0000256" key="1">
    <source>
        <dbReference type="ARBA" id="ARBA00001947"/>
    </source>
</evidence>
<organism evidence="6 7">
    <name type="scientific">Sinisalibacter aestuarii</name>
    <dbReference type="NCBI Taxonomy" id="2949426"/>
    <lineage>
        <taxon>Bacteria</taxon>
        <taxon>Pseudomonadati</taxon>
        <taxon>Pseudomonadota</taxon>
        <taxon>Alphaproteobacteria</taxon>
        <taxon>Rhodobacterales</taxon>
        <taxon>Roseobacteraceae</taxon>
        <taxon>Sinisalibacter</taxon>
    </lineage>
</organism>
<keyword evidence="4" id="KW-0862">Zinc</keyword>
<dbReference type="PANTHER" id="PTHR35005">
    <property type="entry name" value="3-DEHYDRO-SCYLLO-INOSOSE HYDROLASE"/>
    <property type="match status" value="1"/>
</dbReference>
<dbReference type="Gene3D" id="3.40.50.10310">
    <property type="entry name" value="Creatininase"/>
    <property type="match status" value="1"/>
</dbReference>
<dbReference type="InterPro" id="IPR003785">
    <property type="entry name" value="Creatininase/forma_Hydrolase"/>
</dbReference>
<name>A0ABQ5LS19_9RHOB</name>
<keyword evidence="7" id="KW-1185">Reference proteome</keyword>
<dbReference type="Proteomes" id="UP001144205">
    <property type="component" value="Unassembled WGS sequence"/>
</dbReference>
<dbReference type="RefSeq" id="WP_281841393.1">
    <property type="nucleotide sequence ID" value="NZ_BROH01000002.1"/>
</dbReference>
<keyword evidence="2" id="KW-0479">Metal-binding</keyword>
<dbReference type="EMBL" id="BROH01000002">
    <property type="protein sequence ID" value="GKY87408.1"/>
    <property type="molecule type" value="Genomic_DNA"/>
</dbReference>
<evidence type="ECO:0000313" key="6">
    <source>
        <dbReference type="EMBL" id="GKY87408.1"/>
    </source>
</evidence>
<gene>
    <name evidence="6" type="ORF">STA1M1_12770</name>
</gene>
<dbReference type="InterPro" id="IPR024087">
    <property type="entry name" value="Creatininase-like_sf"/>
</dbReference>
<evidence type="ECO:0000256" key="3">
    <source>
        <dbReference type="ARBA" id="ARBA00022801"/>
    </source>
</evidence>
<comment type="caution">
    <text evidence="6">The sequence shown here is derived from an EMBL/GenBank/DDBJ whole genome shotgun (WGS) entry which is preliminary data.</text>
</comment>
<comment type="cofactor">
    <cofactor evidence="1">
        <name>Zn(2+)</name>
        <dbReference type="ChEBI" id="CHEBI:29105"/>
    </cofactor>
</comment>
<accession>A0ABQ5LS19</accession>
<dbReference type="SUPFAM" id="SSF102215">
    <property type="entry name" value="Creatininase"/>
    <property type="match status" value="1"/>
</dbReference>